<protein>
    <recommendedName>
        <fullName evidence="3">F-box domain-containing protein</fullName>
    </recommendedName>
</protein>
<dbReference type="AlphaFoldDB" id="A0A453AL90"/>
<reference evidence="1" key="3">
    <citation type="journal article" date="2017" name="Nature">
        <title>Genome sequence of the progenitor of the wheat D genome Aegilops tauschii.</title>
        <authorList>
            <person name="Luo M.C."/>
            <person name="Gu Y.Q."/>
            <person name="Puiu D."/>
            <person name="Wang H."/>
            <person name="Twardziok S.O."/>
            <person name="Deal K.R."/>
            <person name="Huo N."/>
            <person name="Zhu T."/>
            <person name="Wang L."/>
            <person name="Wang Y."/>
            <person name="McGuire P.E."/>
            <person name="Liu S."/>
            <person name="Long H."/>
            <person name="Ramasamy R.K."/>
            <person name="Rodriguez J.C."/>
            <person name="Van S.L."/>
            <person name="Yuan L."/>
            <person name="Wang Z."/>
            <person name="Xia Z."/>
            <person name="Xiao L."/>
            <person name="Anderson O.D."/>
            <person name="Ouyang S."/>
            <person name="Liang Y."/>
            <person name="Zimin A.V."/>
            <person name="Pertea G."/>
            <person name="Qi P."/>
            <person name="Bennetzen J.L."/>
            <person name="Dai X."/>
            <person name="Dawson M.W."/>
            <person name="Muller H.G."/>
            <person name="Kugler K."/>
            <person name="Rivarola-Duarte L."/>
            <person name="Spannagl M."/>
            <person name="Mayer K.F.X."/>
            <person name="Lu F.H."/>
            <person name="Bevan M.W."/>
            <person name="Leroy P."/>
            <person name="Li P."/>
            <person name="You F.M."/>
            <person name="Sun Q."/>
            <person name="Liu Z."/>
            <person name="Lyons E."/>
            <person name="Wicker T."/>
            <person name="Salzberg S.L."/>
            <person name="Devos K.M."/>
            <person name="Dvorak J."/>
        </authorList>
    </citation>
    <scope>NUCLEOTIDE SEQUENCE [LARGE SCALE GENOMIC DNA]</scope>
    <source>
        <strain evidence="1">cv. AL8/78</strain>
    </source>
</reference>
<reference evidence="2" key="2">
    <citation type="journal article" date="2017" name="Nat. Plants">
        <title>The Aegilops tauschii genome reveals multiple impacts of transposons.</title>
        <authorList>
            <person name="Zhao G."/>
            <person name="Zou C."/>
            <person name="Li K."/>
            <person name="Wang K."/>
            <person name="Li T."/>
            <person name="Gao L."/>
            <person name="Zhang X."/>
            <person name="Wang H."/>
            <person name="Yang Z."/>
            <person name="Liu X."/>
            <person name="Jiang W."/>
            <person name="Mao L."/>
            <person name="Kong X."/>
            <person name="Jiao Y."/>
            <person name="Jia J."/>
        </authorList>
    </citation>
    <scope>NUCLEOTIDE SEQUENCE [LARGE SCALE GENOMIC DNA]</scope>
    <source>
        <strain evidence="2">cv. AL8/78</strain>
    </source>
</reference>
<dbReference type="EnsemblPlants" id="AET2Gv20183400.3">
    <property type="protein sequence ID" value="AET2Gv20183400.3"/>
    <property type="gene ID" value="AET2Gv20183400"/>
</dbReference>
<reference evidence="1" key="5">
    <citation type="journal article" date="2021" name="G3 (Bethesda)">
        <title>Aegilops tauschii genome assembly Aet v5.0 features greater sequence contiguity and improved annotation.</title>
        <authorList>
            <person name="Wang L."/>
            <person name="Zhu T."/>
            <person name="Rodriguez J.C."/>
            <person name="Deal K.R."/>
            <person name="Dubcovsky J."/>
            <person name="McGuire P.E."/>
            <person name="Lux T."/>
            <person name="Spannagl M."/>
            <person name="Mayer K.F.X."/>
            <person name="Baldrich P."/>
            <person name="Meyers B.C."/>
            <person name="Huo N."/>
            <person name="Gu Y.Q."/>
            <person name="Zhou H."/>
            <person name="Devos K.M."/>
            <person name="Bennetzen J.L."/>
            <person name="Unver T."/>
            <person name="Budak H."/>
            <person name="Gulick P.J."/>
            <person name="Galiba G."/>
            <person name="Kalapos B."/>
            <person name="Nelson D.R."/>
            <person name="Li P."/>
            <person name="You F.M."/>
            <person name="Luo M.C."/>
            <person name="Dvorak J."/>
        </authorList>
    </citation>
    <scope>NUCLEOTIDE SEQUENCE [LARGE SCALE GENOMIC DNA]</scope>
    <source>
        <strain evidence="1">cv. AL8/78</strain>
    </source>
</reference>
<evidence type="ECO:0000313" key="1">
    <source>
        <dbReference type="EnsemblPlants" id="AET2Gv20183400.3"/>
    </source>
</evidence>
<evidence type="ECO:0008006" key="3">
    <source>
        <dbReference type="Google" id="ProtNLM"/>
    </source>
</evidence>
<evidence type="ECO:0000313" key="2">
    <source>
        <dbReference type="Proteomes" id="UP000015105"/>
    </source>
</evidence>
<dbReference type="PANTHER" id="PTHR33165">
    <property type="entry name" value="F-BOX DOMAIN CONTAINING PROTEIN-LIKE-RELATED"/>
    <property type="match status" value="1"/>
</dbReference>
<dbReference type="SUPFAM" id="SSF81383">
    <property type="entry name" value="F-box domain"/>
    <property type="match status" value="1"/>
</dbReference>
<organism evidence="1 2">
    <name type="scientific">Aegilops tauschii subsp. strangulata</name>
    <name type="common">Goatgrass</name>
    <dbReference type="NCBI Taxonomy" id="200361"/>
    <lineage>
        <taxon>Eukaryota</taxon>
        <taxon>Viridiplantae</taxon>
        <taxon>Streptophyta</taxon>
        <taxon>Embryophyta</taxon>
        <taxon>Tracheophyta</taxon>
        <taxon>Spermatophyta</taxon>
        <taxon>Magnoliopsida</taxon>
        <taxon>Liliopsida</taxon>
        <taxon>Poales</taxon>
        <taxon>Poaceae</taxon>
        <taxon>BOP clade</taxon>
        <taxon>Pooideae</taxon>
        <taxon>Triticodae</taxon>
        <taxon>Triticeae</taxon>
        <taxon>Triticinae</taxon>
        <taxon>Aegilops</taxon>
    </lineage>
</organism>
<dbReference type="PANTHER" id="PTHR33165:SF58">
    <property type="entry name" value="OS05G0123400 PROTEIN"/>
    <property type="match status" value="1"/>
</dbReference>
<name>A0A453AL90_AEGTS</name>
<proteinExistence type="predicted"/>
<dbReference type="Proteomes" id="UP000015105">
    <property type="component" value="Chromosome 2D"/>
</dbReference>
<reference evidence="2" key="1">
    <citation type="journal article" date="2014" name="Science">
        <title>Ancient hybridizations among the ancestral genomes of bread wheat.</title>
        <authorList>
            <consortium name="International Wheat Genome Sequencing Consortium,"/>
            <person name="Marcussen T."/>
            <person name="Sandve S.R."/>
            <person name="Heier L."/>
            <person name="Spannagl M."/>
            <person name="Pfeifer M."/>
            <person name="Jakobsen K.S."/>
            <person name="Wulff B.B."/>
            <person name="Steuernagel B."/>
            <person name="Mayer K.F."/>
            <person name="Olsen O.A."/>
        </authorList>
    </citation>
    <scope>NUCLEOTIDE SEQUENCE [LARGE SCALE GENOMIC DNA]</scope>
    <source>
        <strain evidence="2">cv. AL8/78</strain>
    </source>
</reference>
<accession>A0A453AL90</accession>
<dbReference type="Gramene" id="AET2Gv20183400.3">
    <property type="protein sequence ID" value="AET2Gv20183400.3"/>
    <property type="gene ID" value="AET2Gv20183400"/>
</dbReference>
<keyword evidence="2" id="KW-1185">Reference proteome</keyword>
<sequence>MSKRRKRSNLAGRHPLLQRGREDEWRDWPNLPTALVDDIADRLLSHDVAEYIRLRAACKEWRRCTADPREGRNHLDPRFRPRRWIMLSNRTDGDGRRFLNLSTGASARVDLPE</sequence>
<reference evidence="1" key="4">
    <citation type="submission" date="2019-03" db="UniProtKB">
        <authorList>
            <consortium name="EnsemblPlants"/>
        </authorList>
    </citation>
    <scope>IDENTIFICATION</scope>
</reference>
<dbReference type="InterPro" id="IPR036047">
    <property type="entry name" value="F-box-like_dom_sf"/>
</dbReference>